<name>A0A2G9UWU4_TELCI</name>
<evidence type="ECO:0000256" key="1">
    <source>
        <dbReference type="ARBA" id="ARBA00046750"/>
    </source>
</evidence>
<organism evidence="4 5">
    <name type="scientific">Teladorsagia circumcincta</name>
    <name type="common">Brown stomach worm</name>
    <name type="synonym">Ostertagia circumcincta</name>
    <dbReference type="NCBI Taxonomy" id="45464"/>
    <lineage>
        <taxon>Eukaryota</taxon>
        <taxon>Metazoa</taxon>
        <taxon>Ecdysozoa</taxon>
        <taxon>Nematoda</taxon>
        <taxon>Chromadorea</taxon>
        <taxon>Rhabditida</taxon>
        <taxon>Rhabditina</taxon>
        <taxon>Rhabditomorpha</taxon>
        <taxon>Strongyloidea</taxon>
        <taxon>Trichostrongylidae</taxon>
        <taxon>Teladorsagia</taxon>
    </lineage>
</organism>
<evidence type="ECO:0000313" key="5">
    <source>
        <dbReference type="Proteomes" id="UP000230423"/>
    </source>
</evidence>
<keyword evidence="2" id="KW-0256">Endoplasmic reticulum</keyword>
<dbReference type="UniPathway" id="UPA00378"/>
<evidence type="ECO:0000259" key="3">
    <source>
        <dbReference type="Pfam" id="PF05817"/>
    </source>
</evidence>
<keyword evidence="5" id="KW-1185">Reference proteome</keyword>
<dbReference type="InterPro" id="IPR055373">
    <property type="entry name" value="Ribophorin_II_N"/>
</dbReference>
<feature type="domain" description="Ribophorin II N-terminal" evidence="3">
    <location>
        <begin position="105"/>
        <end position="230"/>
    </location>
</feature>
<comment type="subunit">
    <text evidence="1">Component of the oligosaccharyltransferase (OST) complex. OST exists in two different complex forms which contain common core subunits RPN1, RPN2, OST48, OST4, DAD1 and TMEM258, either STT3A or STT3B as catalytic subunits, and form-specific accessory subunits. STT3A complex assembly occurs through the formation of 3 subcomplexes. Subcomplex 1 contains RPN1 and TMEM258, subcomplex 2 contains the STT3A-specific subunits STT3A, DC2/OSTC, and KCP2 as well as the core subunit OST4, and subcomplex 3 contains RPN2, DAD1, and OST48. The STT3A complex can form stable complexes with the Sec61 complex or with both the Sec61 and TRAP complexes. Interacts with DDI2. Interacts with TMEM35A/NACHO.</text>
</comment>
<dbReference type="OrthoDB" id="432292at2759"/>
<accession>A0A2G9UWU4</accession>
<feature type="chain" id="PRO_5019614090" description="Dolichyl-diphosphooligosaccharide--protein glycosyltransferase subunit 2" evidence="2">
    <location>
        <begin position="17"/>
        <end position="306"/>
    </location>
</feature>
<comment type="similarity">
    <text evidence="2">Belongs to the SWP1 family.</text>
</comment>
<comment type="subcellular location">
    <subcellularLocation>
        <location evidence="2">Endoplasmic reticulum membrane</location>
        <topology evidence="2">Multi-pass membrane protein</topology>
    </subcellularLocation>
</comment>
<dbReference type="AlphaFoldDB" id="A0A2G9UWU4"/>
<feature type="signal peptide" evidence="2">
    <location>
        <begin position="1"/>
        <end position="16"/>
    </location>
</feature>
<evidence type="ECO:0000313" key="4">
    <source>
        <dbReference type="EMBL" id="PIO74707.1"/>
    </source>
</evidence>
<dbReference type="InterPro" id="IPR008814">
    <property type="entry name" value="Swp1"/>
</dbReference>
<proteinExistence type="inferred from homology"/>
<dbReference type="PANTHER" id="PTHR12640">
    <property type="entry name" value="RIBOPHORIN II"/>
    <property type="match status" value="1"/>
</dbReference>
<dbReference type="Pfam" id="PF05817">
    <property type="entry name" value="Ribophorin_II"/>
    <property type="match status" value="2"/>
</dbReference>
<dbReference type="Proteomes" id="UP000230423">
    <property type="component" value="Unassembled WGS sequence"/>
</dbReference>
<comment type="pathway">
    <text evidence="2">Protein modification; protein glycosylation.</text>
</comment>
<comment type="function">
    <text evidence="2">Subunit of the oligosaccharyl transferase (OST) complex that catalyzes the initial transfer of a defined glycan (Glc(3)Man(9)GlcNAc(2) in eukaryotes) from the lipid carrier dolichol-pyrophosphate to an asparagine residue within an Asn-X-Ser/Thr consensus motif in nascent polypeptide chains, the first step in protein N-glycosylation. N-glycosylation occurs cotranslationally and the complex associates with the Sec61 complex at the channel-forming translocon complex that mediates protein translocation across the endoplasmic reticulum (ER). All subunits are required for a maximal enzyme activity.</text>
</comment>
<reference evidence="4 5" key="1">
    <citation type="submission" date="2015-09" db="EMBL/GenBank/DDBJ databases">
        <title>Draft genome of the parasitic nematode Teladorsagia circumcincta isolate WARC Sus (inbred).</title>
        <authorList>
            <person name="Mitreva M."/>
        </authorList>
    </citation>
    <scope>NUCLEOTIDE SEQUENCE [LARGE SCALE GENOMIC DNA]</scope>
    <source>
        <strain evidence="4 5">S</strain>
    </source>
</reference>
<dbReference type="GO" id="GO:0008250">
    <property type="term" value="C:oligosaccharyltransferase complex"/>
    <property type="evidence" value="ECO:0007669"/>
    <property type="project" value="UniProtKB-UniRule"/>
</dbReference>
<gene>
    <name evidence="4" type="ORF">TELCIR_03280</name>
</gene>
<dbReference type="PANTHER" id="PTHR12640:SF0">
    <property type="entry name" value="DOLICHYL-DIPHOSPHOOLIGOSACCHARIDE--PROTEIN GLYCOSYLTRANSFERASE SUBUNIT 2"/>
    <property type="match status" value="1"/>
</dbReference>
<evidence type="ECO:0000256" key="2">
    <source>
        <dbReference type="RuleBase" id="RU366029"/>
    </source>
</evidence>
<protein>
    <recommendedName>
        <fullName evidence="2">Dolichyl-diphosphooligosaccharide--protein glycosyltransferase subunit 2</fullName>
    </recommendedName>
    <alternativeName>
        <fullName evidence="2">Ribophorin-2</fullName>
    </alternativeName>
</protein>
<sequence>MRPVIFLVLAFTSVYAVSLNTFWDESDTKRLSKVLENVLETRHDNIAALHYAASGLKLLNVAPSAATAKKVCEIARKADLTNLEVLYHASALSGDLTDCALTSIAGAQVNKAAFDKLLTTAMKDDSPSNLAWVFNAAALLDKAQGAKYFDKIKNLVSQADEVGKRFLQFDGGLTTTSNAIHGIMSLAEQQGKVPAITKDQLLLFTNYLLSRKHVSTEKSAFHLLSALGVLVNNHQLVPVVASLRGSVMFNRMKPIVIAVCNVFGLPVAVSDVRVDIIPQGQTSPVVGNLRLTQSQAYVALLAFVGV</sequence>
<dbReference type="GO" id="GO:0006487">
    <property type="term" value="P:protein N-linked glycosylation"/>
    <property type="evidence" value="ECO:0007669"/>
    <property type="project" value="UniProtKB-UniRule"/>
</dbReference>
<keyword evidence="2" id="KW-0732">Signal</keyword>
<feature type="domain" description="Ribophorin II N-terminal" evidence="3">
    <location>
        <begin position="24"/>
        <end position="102"/>
    </location>
</feature>
<dbReference type="EMBL" id="KZ345233">
    <property type="protein sequence ID" value="PIO74707.1"/>
    <property type="molecule type" value="Genomic_DNA"/>
</dbReference>